<name>A0A813KJM2_POLGL</name>
<proteinExistence type="predicted"/>
<dbReference type="Gene3D" id="1.10.238.10">
    <property type="entry name" value="EF-hand"/>
    <property type="match status" value="1"/>
</dbReference>
<dbReference type="EMBL" id="CAJNNW010029902">
    <property type="protein sequence ID" value="CAE8701829.1"/>
    <property type="molecule type" value="Genomic_DNA"/>
</dbReference>
<evidence type="ECO:0000256" key="1">
    <source>
        <dbReference type="ARBA" id="ARBA00022837"/>
    </source>
</evidence>
<reference evidence="4" key="1">
    <citation type="submission" date="2021-02" db="EMBL/GenBank/DDBJ databases">
        <authorList>
            <person name="Dougan E. K."/>
            <person name="Rhodes N."/>
            <person name="Thang M."/>
            <person name="Chan C."/>
        </authorList>
    </citation>
    <scope>NUCLEOTIDE SEQUENCE</scope>
</reference>
<protein>
    <recommendedName>
        <fullName evidence="3">EF-hand domain-containing protein</fullName>
    </recommendedName>
</protein>
<evidence type="ECO:0000313" key="4">
    <source>
        <dbReference type="EMBL" id="CAE8701829.1"/>
    </source>
</evidence>
<comment type="caution">
    <text evidence="4">The sequence shown here is derived from an EMBL/GenBank/DDBJ whole genome shotgun (WGS) entry which is preliminary data.</text>
</comment>
<dbReference type="GO" id="GO:0005509">
    <property type="term" value="F:calcium ion binding"/>
    <property type="evidence" value="ECO:0007669"/>
    <property type="project" value="InterPro"/>
</dbReference>
<dbReference type="InterPro" id="IPR011992">
    <property type="entry name" value="EF-hand-dom_pair"/>
</dbReference>
<evidence type="ECO:0000313" key="5">
    <source>
        <dbReference type="Proteomes" id="UP000626109"/>
    </source>
</evidence>
<organism evidence="4 5">
    <name type="scientific">Polarella glacialis</name>
    <name type="common">Dinoflagellate</name>
    <dbReference type="NCBI Taxonomy" id="89957"/>
    <lineage>
        <taxon>Eukaryota</taxon>
        <taxon>Sar</taxon>
        <taxon>Alveolata</taxon>
        <taxon>Dinophyceae</taxon>
        <taxon>Suessiales</taxon>
        <taxon>Suessiaceae</taxon>
        <taxon>Polarella</taxon>
    </lineage>
</organism>
<dbReference type="PROSITE" id="PS50222">
    <property type="entry name" value="EF_HAND_2"/>
    <property type="match status" value="2"/>
</dbReference>
<feature type="non-terminal residue" evidence="4">
    <location>
        <position position="741"/>
    </location>
</feature>
<sequence>YSWRCRSWVTGQAVAAGAYAHWQTYAVQGCFCMSRTEGKSALAGSYVVEQRFTNSYDLVSCLSPHHKIPSGVPRRRAGWRFLHVERSVLPSLTLGPLLAKSGAGFRRPKLAQGADGEGDGQGKAQLKLPAIHSSPRGLVEPPDAERRISRGHQTGRIASFKKALRSPSPPGPSEEEFSSWLQMPGSLSKASEYDGSPRSDAAPASWHLLLLRGSYDDPNNTEEHISECLQEVLGLPPHSAVEKAQAARRRPVASVASFSGCREAVAKVESLRQLGLVVQVVSAAGVPGIDKASISGASLPQGKYRRCAPESYAELFKSLGGRGGDSSPRSKQNPGQHRGASQRRRFKGYQAIAISIVPQDPVAALFAAERGEVVIQAMKKTSSFSHLVQKHKAKLKFVAGVNKAAKAGDAPAIGRGDASANGRGEAPEDKSQVSGKKTRDRIRTSLRFEHWDEVLQAVTREVKITFARREACQMVRFFVFGFVGNENCKSAKEKDEIYYEALGTKTQVQDLWDIWEKLDADSSGRCDVNEFRGFAEGHINQLKLGVAPVDAVRQQGLPSWANIRIPEDGLKFTARLCSGLEKLLLGIKSSFIIEDMMRLIWPSAQIPHLIEMRRWCTDFANVKDKHRMPTPPLLPEADLNGLCSVFRWIDSDGGGELSVQELVATGMIMESKAQQFVKSCDHDNSGTLDMLEFCEMMCPNGFQAHDKAVSATTALGARIIFDDRSQSWRPVADPNLDSEDE</sequence>
<dbReference type="AlphaFoldDB" id="A0A813KJM2"/>
<evidence type="ECO:0000256" key="2">
    <source>
        <dbReference type="SAM" id="MobiDB-lite"/>
    </source>
</evidence>
<dbReference type="CDD" id="cd00051">
    <property type="entry name" value="EFh"/>
    <property type="match status" value="1"/>
</dbReference>
<feature type="region of interest" description="Disordered" evidence="2">
    <location>
        <begin position="151"/>
        <end position="178"/>
    </location>
</feature>
<gene>
    <name evidence="4" type="ORF">PGLA2088_LOCUS32179</name>
</gene>
<evidence type="ECO:0000259" key="3">
    <source>
        <dbReference type="PROSITE" id="PS50222"/>
    </source>
</evidence>
<feature type="region of interest" description="Disordered" evidence="2">
    <location>
        <begin position="318"/>
        <end position="344"/>
    </location>
</feature>
<feature type="region of interest" description="Disordered" evidence="2">
    <location>
        <begin position="409"/>
        <end position="438"/>
    </location>
</feature>
<dbReference type="PROSITE" id="PS00018">
    <property type="entry name" value="EF_HAND_1"/>
    <property type="match status" value="2"/>
</dbReference>
<dbReference type="InterPro" id="IPR002048">
    <property type="entry name" value="EF_hand_dom"/>
</dbReference>
<keyword evidence="1" id="KW-0106">Calcium</keyword>
<feature type="domain" description="EF-hand" evidence="3">
    <location>
        <begin position="506"/>
        <end position="541"/>
    </location>
</feature>
<dbReference type="Proteomes" id="UP000626109">
    <property type="component" value="Unassembled WGS sequence"/>
</dbReference>
<dbReference type="InterPro" id="IPR018247">
    <property type="entry name" value="EF_Hand_1_Ca_BS"/>
</dbReference>
<accession>A0A813KJM2</accession>
<feature type="domain" description="EF-hand" evidence="3">
    <location>
        <begin position="668"/>
        <end position="703"/>
    </location>
</feature>
<dbReference type="SUPFAM" id="SSF47473">
    <property type="entry name" value="EF-hand"/>
    <property type="match status" value="1"/>
</dbReference>